<feature type="compositionally biased region" description="Basic residues" evidence="1">
    <location>
        <begin position="105"/>
        <end position="114"/>
    </location>
</feature>
<evidence type="ECO:0000256" key="1">
    <source>
        <dbReference type="SAM" id="MobiDB-lite"/>
    </source>
</evidence>
<protein>
    <submittedName>
        <fullName evidence="2">Uncharacterized protein</fullName>
    </submittedName>
</protein>
<gene>
    <name evidence="2" type="ORF">EUGRSUZ_B03026</name>
</gene>
<feature type="compositionally biased region" description="Pro residues" evidence="1">
    <location>
        <begin position="194"/>
        <end position="207"/>
    </location>
</feature>
<dbReference type="AlphaFoldDB" id="A0A059D774"/>
<dbReference type="InParanoid" id="A0A059D774"/>
<dbReference type="GO" id="GO:0072699">
    <property type="term" value="P:protein localization to cortical microtubule cytoskeleton"/>
    <property type="evidence" value="ECO:0000318"/>
    <property type="project" value="GO_Central"/>
</dbReference>
<organism evidence="2">
    <name type="scientific">Eucalyptus grandis</name>
    <name type="common">Flooded gum</name>
    <dbReference type="NCBI Taxonomy" id="71139"/>
    <lineage>
        <taxon>Eukaryota</taxon>
        <taxon>Viridiplantae</taxon>
        <taxon>Streptophyta</taxon>
        <taxon>Embryophyta</taxon>
        <taxon>Tracheophyta</taxon>
        <taxon>Spermatophyta</taxon>
        <taxon>Magnoliopsida</taxon>
        <taxon>eudicotyledons</taxon>
        <taxon>Gunneridae</taxon>
        <taxon>Pentapetalae</taxon>
        <taxon>rosids</taxon>
        <taxon>malvids</taxon>
        <taxon>Myrtales</taxon>
        <taxon>Myrtaceae</taxon>
        <taxon>Myrtoideae</taxon>
        <taxon>Eucalypteae</taxon>
        <taxon>Eucalyptus</taxon>
    </lineage>
</organism>
<dbReference type="Gramene" id="KCW86334">
    <property type="protein sequence ID" value="KCW86334"/>
    <property type="gene ID" value="EUGRSUZ_B03026"/>
</dbReference>
<dbReference type="GO" id="GO:0055028">
    <property type="term" value="C:cortical microtubule"/>
    <property type="evidence" value="ECO:0000318"/>
    <property type="project" value="GO_Central"/>
</dbReference>
<sequence length="354" mass="39724">MVVHGQIQTRSDQDRDKCNKYYTLRTLVMASLQSRVSRLFPSTLAAASAHHAGGESNNQGNHVISFLFCPFYHSSEKLTKVSAVAIQVHTQALSRAASIIHTKAKRALSNKRTHSRENRDYESLEEPISRWQAGPESNSAGDTITRKRLTLETNSISANLKAIPRQPKRTETGAQASQTSRPASRTRRRSPIEASPPPPPPPPPPRRPPWRVRGRRRSSASRPWGDREEDGYSPEHPITRDGRCREGIKVGTWIFRSAEGIKRGPRLFGGRGFSVEMESEGGKEKREAGESGDFYRPKQNKKSGDLRVRPRGTCWGFTCPAQDDDSEVKQRCLGEYMRQFRKQSLLLLAVSGKI</sequence>
<proteinExistence type="predicted"/>
<name>A0A059D774_EUCGR</name>
<reference evidence="2" key="1">
    <citation type="submission" date="2013-07" db="EMBL/GenBank/DDBJ databases">
        <title>The genome of Eucalyptus grandis.</title>
        <authorList>
            <person name="Schmutz J."/>
            <person name="Hayes R."/>
            <person name="Myburg A."/>
            <person name="Tuskan G."/>
            <person name="Grattapaglia D."/>
            <person name="Rokhsar D.S."/>
        </authorList>
    </citation>
    <scope>NUCLEOTIDE SEQUENCE</scope>
    <source>
        <tissue evidence="2">Leaf extractions</tissue>
    </source>
</reference>
<feature type="compositionally biased region" description="Basic residues" evidence="1">
    <location>
        <begin position="208"/>
        <end position="219"/>
    </location>
</feature>
<evidence type="ECO:0000313" key="2">
    <source>
        <dbReference type="EMBL" id="KCW86334.1"/>
    </source>
</evidence>
<accession>A0A059D774</accession>
<dbReference type="EMBL" id="KK198754">
    <property type="protein sequence ID" value="KCW86334.1"/>
    <property type="molecule type" value="Genomic_DNA"/>
</dbReference>
<feature type="region of interest" description="Disordered" evidence="1">
    <location>
        <begin position="105"/>
        <end position="243"/>
    </location>
</feature>